<gene>
    <name evidence="2" type="ORF">BACCAP_01460</name>
</gene>
<dbReference type="PROSITE" id="PS51257">
    <property type="entry name" value="PROKAR_LIPOPROTEIN"/>
    <property type="match status" value="1"/>
</dbReference>
<keyword evidence="1" id="KW-0732">Signal</keyword>
<reference evidence="2" key="2">
    <citation type="submission" date="2007-06" db="EMBL/GenBank/DDBJ databases">
        <title>Draft genome sequence of Pseudoflavonifractor capillosus ATCC 29799.</title>
        <authorList>
            <person name="Sudarsanam P."/>
            <person name="Ley R."/>
            <person name="Guruge J."/>
            <person name="Turnbaugh P.J."/>
            <person name="Mahowald M."/>
            <person name="Liep D."/>
            <person name="Gordon J."/>
        </authorList>
    </citation>
    <scope>NUCLEOTIDE SEQUENCE [LARGE SCALE GENOMIC DNA]</scope>
    <source>
        <strain evidence="2">ATCC 29799</strain>
    </source>
</reference>
<protein>
    <submittedName>
        <fullName evidence="2">ABC transporter, solute-binding protein</fullName>
    </submittedName>
</protein>
<dbReference type="Gene3D" id="3.40.190.10">
    <property type="entry name" value="Periplasmic binding protein-like II"/>
    <property type="match status" value="1"/>
</dbReference>
<name>A6NTD1_9FIRM</name>
<proteinExistence type="predicted"/>
<dbReference type="eggNOG" id="COG1653">
    <property type="taxonomic scope" value="Bacteria"/>
</dbReference>
<dbReference type="RefSeq" id="WP_006572008.1">
    <property type="nucleotide sequence ID" value="NZ_AAXG02000010.1"/>
</dbReference>
<dbReference type="Pfam" id="PF01547">
    <property type="entry name" value="SBP_bac_1"/>
    <property type="match status" value="1"/>
</dbReference>
<organism evidence="2 3">
    <name type="scientific">Pseudoflavonifractor capillosus ATCC 29799</name>
    <dbReference type="NCBI Taxonomy" id="411467"/>
    <lineage>
        <taxon>Bacteria</taxon>
        <taxon>Bacillati</taxon>
        <taxon>Bacillota</taxon>
        <taxon>Clostridia</taxon>
        <taxon>Eubacteriales</taxon>
        <taxon>Oscillospiraceae</taxon>
        <taxon>Pseudoflavonifractor</taxon>
    </lineage>
</organism>
<comment type="caution">
    <text evidence="2">The sequence shown here is derived from an EMBL/GenBank/DDBJ whole genome shotgun (WGS) entry which is preliminary data.</text>
</comment>
<dbReference type="InterPro" id="IPR050490">
    <property type="entry name" value="Bact_solute-bd_prot1"/>
</dbReference>
<dbReference type="InterPro" id="IPR006059">
    <property type="entry name" value="SBP"/>
</dbReference>
<dbReference type="SUPFAM" id="SSF53850">
    <property type="entry name" value="Periplasmic binding protein-like II"/>
    <property type="match status" value="1"/>
</dbReference>
<feature type="chain" id="PRO_5038529121" evidence="1">
    <location>
        <begin position="20"/>
        <end position="456"/>
    </location>
</feature>
<dbReference type="STRING" id="411467.BACCAP_01460"/>
<dbReference type="EMBL" id="AAXG02000010">
    <property type="protein sequence ID" value="EDN00694.1"/>
    <property type="molecule type" value="Genomic_DNA"/>
</dbReference>
<feature type="signal peptide" evidence="1">
    <location>
        <begin position="1"/>
        <end position="19"/>
    </location>
</feature>
<evidence type="ECO:0000313" key="3">
    <source>
        <dbReference type="Proteomes" id="UP000003639"/>
    </source>
</evidence>
<keyword evidence="3" id="KW-1185">Reference proteome</keyword>
<evidence type="ECO:0000313" key="2">
    <source>
        <dbReference type="EMBL" id="EDN00694.1"/>
    </source>
</evidence>
<accession>A6NTD1</accession>
<dbReference type="PANTHER" id="PTHR43649:SF17">
    <property type="entry name" value="ABC TRANSPORTER SOLUTE BINDING PROTEIN-SUGAR TRANSPORT"/>
    <property type="match status" value="1"/>
</dbReference>
<reference evidence="2" key="1">
    <citation type="submission" date="2007-04" db="EMBL/GenBank/DDBJ databases">
        <authorList>
            <person name="Fulton L."/>
            <person name="Clifton S."/>
            <person name="Fulton B."/>
            <person name="Xu J."/>
            <person name="Minx P."/>
            <person name="Pepin K.H."/>
            <person name="Johnson M."/>
            <person name="Thiruvilangam P."/>
            <person name="Bhonagiri V."/>
            <person name="Nash W.E."/>
            <person name="Mardis E.R."/>
            <person name="Wilson R.K."/>
        </authorList>
    </citation>
    <scope>NUCLEOTIDE SEQUENCE [LARGE SCALE GENOMIC DNA]</scope>
    <source>
        <strain evidence="2">ATCC 29799</strain>
    </source>
</reference>
<dbReference type="Proteomes" id="UP000003639">
    <property type="component" value="Unassembled WGS sequence"/>
</dbReference>
<evidence type="ECO:0000256" key="1">
    <source>
        <dbReference type="SAM" id="SignalP"/>
    </source>
</evidence>
<dbReference type="AlphaFoldDB" id="A6NTD1"/>
<sequence length="456" mass="49850">MKRVSCFLLVLVMCLGILAGCSNGENPQPSGSGSGADGETVELSMWFWGSTSEQQAAMAENLVDKFNAEHPGYHMTVEYRSSVNKDMAVVLSADEGPDIIYESSPSLALTYIQAGKYANLDEYAEKYGWEDKILGCMYDSGVYNGSLYSLPMGMNIIGMVYNKQVLEDNGWSVPTTVDELTAIMDEAIAKGMYGSVTGNKGWQPTNEDYTSLFLNSFGGADNVYKALTDEIPWTDESLVSAIETSAEWYQKGYLGTDYFSLDWSDSAMLLAEGKAPFYFGPLKFIQNLMPYAVDENADNFGFTVFPAAGDVPATYTVGATGLLAINEKTEHKDVCAEFLDMMMTNDFVTEMAKDWPGYWAVPLTTLGEIDMSQFEGLSKMFMEGVAEACAAIDAGNFGYYNSSYMPAEAFDLMCVVDSVWLGEKDATEFMQEIDDSFQSDFDAGSCPICPAPGGSK</sequence>
<dbReference type="PANTHER" id="PTHR43649">
    <property type="entry name" value="ARABINOSE-BINDING PROTEIN-RELATED"/>
    <property type="match status" value="1"/>
</dbReference>